<evidence type="ECO:0000256" key="4">
    <source>
        <dbReference type="ARBA" id="ARBA00022692"/>
    </source>
</evidence>
<dbReference type="EMBL" id="FOXW01000001">
    <property type="protein sequence ID" value="SFP98122.1"/>
    <property type="molecule type" value="Genomic_DNA"/>
</dbReference>
<dbReference type="SMART" id="SM00062">
    <property type="entry name" value="PBPb"/>
    <property type="match status" value="1"/>
</dbReference>
<feature type="signal peptide" evidence="9">
    <location>
        <begin position="1"/>
        <end position="29"/>
    </location>
</feature>
<dbReference type="PANTHER" id="PTHR30614">
    <property type="entry name" value="MEMBRANE COMPONENT OF AMINO ACID ABC TRANSPORTER"/>
    <property type="match status" value="1"/>
</dbReference>
<evidence type="ECO:0000256" key="8">
    <source>
        <dbReference type="RuleBase" id="RU363032"/>
    </source>
</evidence>
<sequence length="487" mass="53471">MYKYKRKLFTFIMALASMAAIFIPLEAEATETESDKGSPENPYLITTDVTYTPFEFQNADGEYVGIDVDIIKAIAEDQGFEIELKPLNFSAGLQALETNQVDGMIAAMSITPEREESFDFSEPYFEAGTVMAVAEDNEEITTYEDLEGKTVAVKVGTTGANFVNKLKEEYNIEVNQFDDSATMYEDVIAGHSDAVFDDYPVMAYAVQQGLKLKFPLEPEAGDVYGFAVNKDQNPELLEMFNEGLANIQENGTYDEIIDTYISEDAEEATGTGLFSLIASNWSDLARGLGQTLVLTLISFAIALVLGTILGLFNASPNKVLNAISSIYITIMRGIPLIVLAFFIYFSVPQLFDIKMTAFVAGVSTLTLNTAAYISEQVRGGILAVAKGQLEAGRSLGLSYNTSMRKIILPQAIKIMIPSLINQFVITLKDTSILSVIGIVELTQTGRIIIARTYSSGSMWLIVGIIYIVIITLLTWVSSVLERRLSND</sequence>
<dbReference type="GO" id="GO:0006865">
    <property type="term" value="P:amino acid transport"/>
    <property type="evidence" value="ECO:0007669"/>
    <property type="project" value="UniProtKB-KW"/>
</dbReference>
<dbReference type="InterPro" id="IPR010065">
    <property type="entry name" value="AA_ABC_transptr_permease_3TM"/>
</dbReference>
<dbReference type="FunFam" id="1.10.3720.10:FF:000033">
    <property type="entry name" value="Polar amino acid ABC transporter permease"/>
    <property type="match status" value="1"/>
</dbReference>
<keyword evidence="2 8" id="KW-0813">Transport</keyword>
<keyword evidence="6 8" id="KW-1133">Transmembrane helix</keyword>
<dbReference type="GO" id="GO:0043190">
    <property type="term" value="C:ATP-binding cassette (ABC) transporter complex"/>
    <property type="evidence" value="ECO:0007669"/>
    <property type="project" value="InterPro"/>
</dbReference>
<keyword evidence="3" id="KW-1003">Cell membrane</keyword>
<protein>
    <submittedName>
        <fullName evidence="11">Polar amino acid transport system substrate-binding protein</fullName>
    </submittedName>
</protein>
<dbReference type="Pfam" id="PF00528">
    <property type="entry name" value="BPD_transp_1"/>
    <property type="match status" value="1"/>
</dbReference>
<gene>
    <name evidence="11" type="ORF">SAMN04488506_0162</name>
</gene>
<keyword evidence="5" id="KW-0029">Amino-acid transport</keyword>
<dbReference type="Gene3D" id="1.10.3720.10">
    <property type="entry name" value="MetI-like"/>
    <property type="match status" value="1"/>
</dbReference>
<dbReference type="CDD" id="cd06261">
    <property type="entry name" value="TM_PBP2"/>
    <property type="match status" value="1"/>
</dbReference>
<dbReference type="Proteomes" id="UP000199136">
    <property type="component" value="Unassembled WGS sequence"/>
</dbReference>
<feature type="chain" id="PRO_5011630617" evidence="9">
    <location>
        <begin position="30"/>
        <end position="487"/>
    </location>
</feature>
<evidence type="ECO:0000256" key="5">
    <source>
        <dbReference type="ARBA" id="ARBA00022970"/>
    </source>
</evidence>
<dbReference type="STRING" id="82801.SAMN04488506_0162"/>
<feature type="domain" description="ABC transmembrane type-1" evidence="10">
    <location>
        <begin position="288"/>
        <end position="477"/>
    </location>
</feature>
<dbReference type="InterPro" id="IPR035906">
    <property type="entry name" value="MetI-like_sf"/>
</dbReference>
<evidence type="ECO:0000256" key="1">
    <source>
        <dbReference type="ARBA" id="ARBA00004651"/>
    </source>
</evidence>
<name>A0A1I5USE7_9LACT</name>
<feature type="transmembrane region" description="Helical" evidence="8">
    <location>
        <begin position="326"/>
        <end position="347"/>
    </location>
</feature>
<dbReference type="CDD" id="cd13619">
    <property type="entry name" value="PBP2_GlnP"/>
    <property type="match status" value="1"/>
</dbReference>
<feature type="transmembrane region" description="Helical" evidence="8">
    <location>
        <begin position="292"/>
        <end position="314"/>
    </location>
</feature>
<comment type="subcellular location">
    <subcellularLocation>
        <location evidence="1 8">Cell membrane</location>
        <topology evidence="1 8">Multi-pass membrane protein</topology>
    </subcellularLocation>
</comment>
<dbReference type="InterPro" id="IPR043429">
    <property type="entry name" value="ArtM/GltK/GlnP/TcyL/YhdX-like"/>
</dbReference>
<evidence type="ECO:0000256" key="9">
    <source>
        <dbReference type="SAM" id="SignalP"/>
    </source>
</evidence>
<dbReference type="SUPFAM" id="SSF161098">
    <property type="entry name" value="MetI-like"/>
    <property type="match status" value="1"/>
</dbReference>
<evidence type="ECO:0000259" key="10">
    <source>
        <dbReference type="PROSITE" id="PS50928"/>
    </source>
</evidence>
<dbReference type="NCBIfam" id="TIGR01726">
    <property type="entry name" value="HEQRo_perm_3TM"/>
    <property type="match status" value="1"/>
</dbReference>
<dbReference type="GO" id="GO:0015276">
    <property type="term" value="F:ligand-gated monoatomic ion channel activity"/>
    <property type="evidence" value="ECO:0007669"/>
    <property type="project" value="InterPro"/>
</dbReference>
<accession>A0A1I5USE7</accession>
<dbReference type="RefSeq" id="WP_092479216.1">
    <property type="nucleotide sequence ID" value="NZ_FOXW01000001.1"/>
</dbReference>
<comment type="similarity">
    <text evidence="8">Belongs to the binding-protein-dependent transport system permease family.</text>
</comment>
<reference evidence="11 12" key="1">
    <citation type="submission" date="2016-10" db="EMBL/GenBank/DDBJ databases">
        <authorList>
            <person name="de Groot N.N."/>
        </authorList>
    </citation>
    <scope>NUCLEOTIDE SEQUENCE [LARGE SCALE GENOMIC DNA]</scope>
    <source>
        <strain evidence="11 12">DSM 20581</strain>
    </source>
</reference>
<feature type="transmembrane region" description="Helical" evidence="8">
    <location>
        <begin position="456"/>
        <end position="477"/>
    </location>
</feature>
<evidence type="ECO:0000256" key="3">
    <source>
        <dbReference type="ARBA" id="ARBA00022475"/>
    </source>
</evidence>
<dbReference type="InterPro" id="IPR000515">
    <property type="entry name" value="MetI-like"/>
</dbReference>
<evidence type="ECO:0000256" key="2">
    <source>
        <dbReference type="ARBA" id="ARBA00022448"/>
    </source>
</evidence>
<keyword evidence="7 8" id="KW-0472">Membrane</keyword>
<dbReference type="InterPro" id="IPR001638">
    <property type="entry name" value="Solute-binding_3/MltF_N"/>
</dbReference>
<evidence type="ECO:0000313" key="11">
    <source>
        <dbReference type="EMBL" id="SFP98122.1"/>
    </source>
</evidence>
<dbReference type="PROSITE" id="PS50928">
    <property type="entry name" value="ABC_TM1"/>
    <property type="match status" value="1"/>
</dbReference>
<evidence type="ECO:0000256" key="7">
    <source>
        <dbReference type="ARBA" id="ARBA00023136"/>
    </source>
</evidence>
<keyword evidence="9" id="KW-0732">Signal</keyword>
<dbReference type="InterPro" id="IPR001320">
    <property type="entry name" value="Iontro_rcpt_C"/>
</dbReference>
<proteinExistence type="inferred from homology"/>
<dbReference type="SMART" id="SM00079">
    <property type="entry name" value="PBPe"/>
    <property type="match status" value="1"/>
</dbReference>
<evidence type="ECO:0000256" key="6">
    <source>
        <dbReference type="ARBA" id="ARBA00022989"/>
    </source>
</evidence>
<keyword evidence="4 8" id="KW-0812">Transmembrane</keyword>
<dbReference type="AlphaFoldDB" id="A0A1I5USE7"/>
<keyword evidence="12" id="KW-1185">Reference proteome</keyword>
<dbReference type="SUPFAM" id="SSF53850">
    <property type="entry name" value="Periplasmic binding protein-like II"/>
    <property type="match status" value="1"/>
</dbReference>
<dbReference type="Gene3D" id="3.40.190.10">
    <property type="entry name" value="Periplasmic binding protein-like II"/>
    <property type="match status" value="2"/>
</dbReference>
<dbReference type="PANTHER" id="PTHR30614:SF46">
    <property type="entry name" value="ABC TRANSPORTER MEMBRANE SPANNING PERMEASE-GLUTAMINE TRANSPORT"/>
    <property type="match status" value="1"/>
</dbReference>
<organism evidence="11 12">
    <name type="scientific">Desemzia incerta</name>
    <dbReference type="NCBI Taxonomy" id="82801"/>
    <lineage>
        <taxon>Bacteria</taxon>
        <taxon>Bacillati</taxon>
        <taxon>Bacillota</taxon>
        <taxon>Bacilli</taxon>
        <taxon>Lactobacillales</taxon>
        <taxon>Carnobacteriaceae</taxon>
        <taxon>Desemzia</taxon>
    </lineage>
</organism>
<dbReference type="Pfam" id="PF00497">
    <property type="entry name" value="SBP_bac_3"/>
    <property type="match status" value="1"/>
</dbReference>
<evidence type="ECO:0000313" key="12">
    <source>
        <dbReference type="Proteomes" id="UP000199136"/>
    </source>
</evidence>
<dbReference type="OrthoDB" id="9774451at2"/>